<evidence type="ECO:0000256" key="2">
    <source>
        <dbReference type="ARBA" id="ARBA00023125"/>
    </source>
</evidence>
<dbReference type="InterPro" id="IPR000792">
    <property type="entry name" value="Tscrpt_reg_LuxR_C"/>
</dbReference>
<dbReference type="EMBL" id="JBHUEH010000009">
    <property type="protein sequence ID" value="MFD1884400.1"/>
    <property type="molecule type" value="Genomic_DNA"/>
</dbReference>
<dbReference type="InterPro" id="IPR003018">
    <property type="entry name" value="GAF"/>
</dbReference>
<evidence type="ECO:0000256" key="3">
    <source>
        <dbReference type="ARBA" id="ARBA00023163"/>
    </source>
</evidence>
<reference evidence="6" key="1">
    <citation type="journal article" date="2019" name="Int. J. Syst. Evol. Microbiol.">
        <title>The Global Catalogue of Microorganisms (GCM) 10K type strain sequencing project: providing services to taxonomists for standard genome sequencing and annotation.</title>
        <authorList>
            <consortium name="The Broad Institute Genomics Platform"/>
            <consortium name="The Broad Institute Genome Sequencing Center for Infectious Disease"/>
            <person name="Wu L."/>
            <person name="Ma J."/>
        </authorList>
    </citation>
    <scope>NUCLEOTIDE SEQUENCE [LARGE SCALE GENOMIC DNA]</scope>
    <source>
        <strain evidence="6">CCUG 54950</strain>
    </source>
</reference>
<dbReference type="SUPFAM" id="SSF55781">
    <property type="entry name" value="GAF domain-like"/>
    <property type="match status" value="1"/>
</dbReference>
<dbReference type="PANTHER" id="PTHR44688:SF16">
    <property type="entry name" value="DNA-BINDING TRANSCRIPTIONAL ACTIVATOR DEVR_DOSR"/>
    <property type="match status" value="1"/>
</dbReference>
<dbReference type="InterPro" id="IPR016032">
    <property type="entry name" value="Sig_transdc_resp-reg_C-effctor"/>
</dbReference>
<dbReference type="Gene3D" id="3.30.450.40">
    <property type="match status" value="1"/>
</dbReference>
<accession>A0ABW4RF32</accession>
<keyword evidence="1" id="KW-0805">Transcription regulation</keyword>
<evidence type="ECO:0000313" key="6">
    <source>
        <dbReference type="Proteomes" id="UP001597233"/>
    </source>
</evidence>
<dbReference type="InterPro" id="IPR036388">
    <property type="entry name" value="WH-like_DNA-bd_sf"/>
</dbReference>
<dbReference type="Pfam" id="PF01590">
    <property type="entry name" value="GAF"/>
    <property type="match status" value="1"/>
</dbReference>
<organism evidence="5 6">
    <name type="scientific">Paenibacillus wenxiniae</name>
    <dbReference type="NCBI Taxonomy" id="1636843"/>
    <lineage>
        <taxon>Bacteria</taxon>
        <taxon>Bacillati</taxon>
        <taxon>Bacillota</taxon>
        <taxon>Bacilli</taxon>
        <taxon>Bacillales</taxon>
        <taxon>Paenibacillaceae</taxon>
        <taxon>Paenibacillus</taxon>
    </lineage>
</organism>
<dbReference type="RefSeq" id="WP_347326271.1">
    <property type="nucleotide sequence ID" value="NZ_JBCGUH010000010.1"/>
</dbReference>
<dbReference type="SUPFAM" id="SSF46894">
    <property type="entry name" value="C-terminal effector domain of the bipartite response regulators"/>
    <property type="match status" value="1"/>
</dbReference>
<dbReference type="CDD" id="cd06170">
    <property type="entry name" value="LuxR_C_like"/>
    <property type="match status" value="1"/>
</dbReference>
<evidence type="ECO:0000256" key="1">
    <source>
        <dbReference type="ARBA" id="ARBA00023015"/>
    </source>
</evidence>
<evidence type="ECO:0000259" key="4">
    <source>
        <dbReference type="PROSITE" id="PS50043"/>
    </source>
</evidence>
<keyword evidence="2" id="KW-0238">DNA-binding</keyword>
<name>A0ABW4RF32_9BACL</name>
<dbReference type="PROSITE" id="PS00622">
    <property type="entry name" value="HTH_LUXR_1"/>
    <property type="match status" value="1"/>
</dbReference>
<dbReference type="PANTHER" id="PTHR44688">
    <property type="entry name" value="DNA-BINDING TRANSCRIPTIONAL ACTIVATOR DEVR_DOSR"/>
    <property type="match status" value="1"/>
</dbReference>
<dbReference type="PROSITE" id="PS50043">
    <property type="entry name" value="HTH_LUXR_2"/>
    <property type="match status" value="1"/>
</dbReference>
<gene>
    <name evidence="5" type="ORF">ACFSC9_02600</name>
</gene>
<dbReference type="InterPro" id="IPR029016">
    <property type="entry name" value="GAF-like_dom_sf"/>
</dbReference>
<dbReference type="Proteomes" id="UP001597233">
    <property type="component" value="Unassembled WGS sequence"/>
</dbReference>
<dbReference type="PRINTS" id="PR00038">
    <property type="entry name" value="HTHLUXR"/>
</dbReference>
<sequence length="378" mass="43337">MDPTHAFPNKLPRLLEATADYDNDHASVQYRVRLLQWLNQYVPFDGACCTLVDPDSLLSVGAVVEQQLERIHAELLAYEHAYPEAADAYPHLVQREPPIAVLSQHQRQLLSAHPRYREVLRPAGFGDELRVAMIYNKRCWGFLTLYRLDDQLLFSPDEQQWITQLLPEMAAQLRIFSLSALQQIHRESSNLEIHRDDSFVSMPDPSPSAEKGIVLLSAQLELLSANRAATLWLDRLRQHENESVALWPRPIHTAALKLLHQSANITGYEESVQSYIPAHGYYVWMRANLVYTNDGNRQVMIELQSAPPEQLFRLQCEQFALTAREQQLIRQVMKGQSTRQIAAALHISTFTVQDHLKSIFAKTDTSSRRELIAMLRNL</sequence>
<keyword evidence="3" id="KW-0804">Transcription</keyword>
<proteinExistence type="predicted"/>
<evidence type="ECO:0000313" key="5">
    <source>
        <dbReference type="EMBL" id="MFD1884400.1"/>
    </source>
</evidence>
<dbReference type="Gene3D" id="1.10.10.10">
    <property type="entry name" value="Winged helix-like DNA-binding domain superfamily/Winged helix DNA-binding domain"/>
    <property type="match status" value="1"/>
</dbReference>
<comment type="caution">
    <text evidence="5">The sequence shown here is derived from an EMBL/GenBank/DDBJ whole genome shotgun (WGS) entry which is preliminary data.</text>
</comment>
<feature type="domain" description="HTH luxR-type" evidence="4">
    <location>
        <begin position="314"/>
        <end position="378"/>
    </location>
</feature>
<protein>
    <submittedName>
        <fullName evidence="5">LuxR C-terminal-related transcriptional regulator</fullName>
    </submittedName>
</protein>
<dbReference type="SMART" id="SM00421">
    <property type="entry name" value="HTH_LUXR"/>
    <property type="match status" value="1"/>
</dbReference>
<keyword evidence="6" id="KW-1185">Reference proteome</keyword>
<dbReference type="Pfam" id="PF00196">
    <property type="entry name" value="GerE"/>
    <property type="match status" value="1"/>
</dbReference>